<proteinExistence type="predicted"/>
<evidence type="ECO:0000313" key="2">
    <source>
        <dbReference type="Proteomes" id="UP001497535"/>
    </source>
</evidence>
<reference evidence="1" key="1">
    <citation type="submission" date="2023-11" db="EMBL/GenBank/DDBJ databases">
        <authorList>
            <person name="Poullet M."/>
        </authorList>
    </citation>
    <scope>NUCLEOTIDE SEQUENCE</scope>
    <source>
        <strain evidence="1">E1834</strain>
    </source>
</reference>
<comment type="caution">
    <text evidence="1">The sequence shown here is derived from an EMBL/GenBank/DDBJ whole genome shotgun (WGS) entry which is preliminary data.</text>
</comment>
<protein>
    <submittedName>
        <fullName evidence="1">Uncharacterized protein</fullName>
    </submittedName>
</protein>
<dbReference type="EMBL" id="CAVMJV010000102">
    <property type="protein sequence ID" value="CAK5097906.1"/>
    <property type="molecule type" value="Genomic_DNA"/>
</dbReference>
<dbReference type="Proteomes" id="UP001497535">
    <property type="component" value="Unassembled WGS sequence"/>
</dbReference>
<keyword evidence="2" id="KW-1185">Reference proteome</keyword>
<gene>
    <name evidence="1" type="ORF">MENTE1834_LOCUS41480</name>
</gene>
<name>A0ACB1APB6_MELEN</name>
<sequence length="156" mass="17644">MKLIEELNTPNCTYRYDLNDNLIKLISLWLDGPITIIAALLAFVGCHFAVRFLARAGLNRDLTAALYTLCICDSFLISMVVVYHSLEACSILLLGTNVMWDEQSSVLITHGIVSAATTSSVSFFTCLICLPRYEGENEQYLYLRYVLLLRDPFKFD</sequence>
<organism evidence="1 2">
    <name type="scientific">Meloidogyne enterolobii</name>
    <name type="common">Root-knot nematode worm</name>
    <name type="synonym">Meloidogyne mayaguensis</name>
    <dbReference type="NCBI Taxonomy" id="390850"/>
    <lineage>
        <taxon>Eukaryota</taxon>
        <taxon>Metazoa</taxon>
        <taxon>Ecdysozoa</taxon>
        <taxon>Nematoda</taxon>
        <taxon>Chromadorea</taxon>
        <taxon>Rhabditida</taxon>
        <taxon>Tylenchina</taxon>
        <taxon>Tylenchomorpha</taxon>
        <taxon>Tylenchoidea</taxon>
        <taxon>Meloidogynidae</taxon>
        <taxon>Meloidogyninae</taxon>
        <taxon>Meloidogyne</taxon>
    </lineage>
</organism>
<evidence type="ECO:0000313" key="1">
    <source>
        <dbReference type="EMBL" id="CAK5097906.1"/>
    </source>
</evidence>
<accession>A0ACB1APB6</accession>